<reference evidence="2 3" key="1">
    <citation type="submission" date="2019-05" db="EMBL/GenBank/DDBJ databases">
        <title>Another draft genome of Portunus trituberculatus and its Hox gene families provides insights of decapod evolution.</title>
        <authorList>
            <person name="Jeong J.-H."/>
            <person name="Song I."/>
            <person name="Kim S."/>
            <person name="Choi T."/>
            <person name="Kim D."/>
            <person name="Ryu S."/>
            <person name="Kim W."/>
        </authorList>
    </citation>
    <scope>NUCLEOTIDE SEQUENCE [LARGE SCALE GENOMIC DNA]</scope>
    <source>
        <tissue evidence="2">Muscle</tissue>
    </source>
</reference>
<gene>
    <name evidence="2" type="ORF">E2C01_069962</name>
</gene>
<protein>
    <submittedName>
        <fullName evidence="2">Uncharacterized protein</fullName>
    </submittedName>
</protein>
<sequence length="71" mass="7757">MKTSGCSLGPIWPRGDASGARPLPRSHPRLLPLLPPPPRRTHGKRNTLDQSLHVHGPVTCWHGASRWLGAL</sequence>
<dbReference type="AlphaFoldDB" id="A0A5B7HVX8"/>
<accession>A0A5B7HVX8</accession>
<proteinExistence type="predicted"/>
<feature type="region of interest" description="Disordered" evidence="1">
    <location>
        <begin position="1"/>
        <end position="53"/>
    </location>
</feature>
<keyword evidence="3" id="KW-1185">Reference proteome</keyword>
<evidence type="ECO:0000313" key="2">
    <source>
        <dbReference type="EMBL" id="MPC75572.1"/>
    </source>
</evidence>
<evidence type="ECO:0000313" key="3">
    <source>
        <dbReference type="Proteomes" id="UP000324222"/>
    </source>
</evidence>
<dbReference type="Proteomes" id="UP000324222">
    <property type="component" value="Unassembled WGS sequence"/>
</dbReference>
<dbReference type="EMBL" id="VSRR010041429">
    <property type="protein sequence ID" value="MPC75572.1"/>
    <property type="molecule type" value="Genomic_DNA"/>
</dbReference>
<name>A0A5B7HVX8_PORTR</name>
<evidence type="ECO:0000256" key="1">
    <source>
        <dbReference type="SAM" id="MobiDB-lite"/>
    </source>
</evidence>
<comment type="caution">
    <text evidence="2">The sequence shown here is derived from an EMBL/GenBank/DDBJ whole genome shotgun (WGS) entry which is preliminary data.</text>
</comment>
<organism evidence="2 3">
    <name type="scientific">Portunus trituberculatus</name>
    <name type="common">Swimming crab</name>
    <name type="synonym">Neptunus trituberculatus</name>
    <dbReference type="NCBI Taxonomy" id="210409"/>
    <lineage>
        <taxon>Eukaryota</taxon>
        <taxon>Metazoa</taxon>
        <taxon>Ecdysozoa</taxon>
        <taxon>Arthropoda</taxon>
        <taxon>Crustacea</taxon>
        <taxon>Multicrustacea</taxon>
        <taxon>Malacostraca</taxon>
        <taxon>Eumalacostraca</taxon>
        <taxon>Eucarida</taxon>
        <taxon>Decapoda</taxon>
        <taxon>Pleocyemata</taxon>
        <taxon>Brachyura</taxon>
        <taxon>Eubrachyura</taxon>
        <taxon>Portunoidea</taxon>
        <taxon>Portunidae</taxon>
        <taxon>Portuninae</taxon>
        <taxon>Portunus</taxon>
    </lineage>
</organism>